<protein>
    <submittedName>
        <fullName evidence="2">Uncharacterized protein</fullName>
    </submittedName>
</protein>
<feature type="transmembrane region" description="Helical" evidence="1">
    <location>
        <begin position="22"/>
        <end position="43"/>
    </location>
</feature>
<dbReference type="AlphaFoldDB" id="A0A2I1HY99"/>
<sequence length="227" mass="24763">MSDPNTTTSGLAKPSKSAGLSFYNRFACGAAALLALATAMILVSTSQASQSARDTRDEAHTTLQQAGEELAPYWCSQITPDNVKNFDDLYSLYLDVNDEVRSIVKQQCEKKVIINDLVANNTPNEAFDTTSECTIGESDTTLACTATVTANDSVKKELAAFPSTTVTLTMKIHTTSSWITSKGYDVGEVATIDIDSSGTGTTQFEIPYDPTWGRYYEIKLKRFYPNE</sequence>
<reference evidence="2 3" key="1">
    <citation type="submission" date="2017-12" db="EMBL/GenBank/DDBJ databases">
        <title>Phylogenetic diversity of female urinary microbiome.</title>
        <authorList>
            <person name="Thomas-White K."/>
            <person name="Wolfe A.J."/>
        </authorList>
    </citation>
    <scope>NUCLEOTIDE SEQUENCE [LARGE SCALE GENOMIC DNA]</scope>
    <source>
        <strain evidence="2 3">UMB0018</strain>
    </source>
</reference>
<organism evidence="2 3">
    <name type="scientific">Schaalia odontolytica</name>
    <dbReference type="NCBI Taxonomy" id="1660"/>
    <lineage>
        <taxon>Bacteria</taxon>
        <taxon>Bacillati</taxon>
        <taxon>Actinomycetota</taxon>
        <taxon>Actinomycetes</taxon>
        <taxon>Actinomycetales</taxon>
        <taxon>Actinomycetaceae</taxon>
        <taxon>Schaalia</taxon>
    </lineage>
</organism>
<dbReference type="Proteomes" id="UP000234198">
    <property type="component" value="Unassembled WGS sequence"/>
</dbReference>
<gene>
    <name evidence="2" type="ORF">CYJ22_08950</name>
</gene>
<keyword evidence="1" id="KW-0472">Membrane</keyword>
<dbReference type="RefSeq" id="WP_101602364.1">
    <property type="nucleotide sequence ID" value="NZ_PKKM01000013.1"/>
</dbReference>
<dbReference type="EMBL" id="PKKM01000013">
    <property type="protein sequence ID" value="PKY63864.1"/>
    <property type="molecule type" value="Genomic_DNA"/>
</dbReference>
<keyword evidence="1" id="KW-0812">Transmembrane</keyword>
<evidence type="ECO:0000313" key="2">
    <source>
        <dbReference type="EMBL" id="PKY63864.1"/>
    </source>
</evidence>
<proteinExistence type="predicted"/>
<comment type="caution">
    <text evidence="2">The sequence shown here is derived from an EMBL/GenBank/DDBJ whole genome shotgun (WGS) entry which is preliminary data.</text>
</comment>
<name>A0A2I1HY99_9ACTO</name>
<keyword evidence="1" id="KW-1133">Transmembrane helix</keyword>
<evidence type="ECO:0000313" key="3">
    <source>
        <dbReference type="Proteomes" id="UP000234198"/>
    </source>
</evidence>
<accession>A0A2I1HY99</accession>
<evidence type="ECO:0000256" key="1">
    <source>
        <dbReference type="SAM" id="Phobius"/>
    </source>
</evidence>